<organism evidence="3 4">
    <name type="scientific">Pholiota conissans</name>
    <dbReference type="NCBI Taxonomy" id="109636"/>
    <lineage>
        <taxon>Eukaryota</taxon>
        <taxon>Fungi</taxon>
        <taxon>Dikarya</taxon>
        <taxon>Basidiomycota</taxon>
        <taxon>Agaricomycotina</taxon>
        <taxon>Agaricomycetes</taxon>
        <taxon>Agaricomycetidae</taxon>
        <taxon>Agaricales</taxon>
        <taxon>Agaricineae</taxon>
        <taxon>Strophariaceae</taxon>
        <taxon>Pholiota</taxon>
    </lineage>
</organism>
<proteinExistence type="predicted"/>
<gene>
    <name evidence="3" type="ORF">BDN70DRAFT_879060</name>
</gene>
<dbReference type="EMBL" id="MU155218">
    <property type="protein sequence ID" value="KAF9479189.1"/>
    <property type="molecule type" value="Genomic_DNA"/>
</dbReference>
<keyword evidence="2" id="KW-0472">Membrane</keyword>
<sequence>MRTRHEFEPAMLYICPFVLCGFQVATSALYLSVMVILISSFWSPFLEGEVGKSAAIQQCRRTSRGGRVRYQPEECNRFESFRGPRPPEQSFETPSYPSLIQGDRGDDETKD</sequence>
<dbReference type="AlphaFoldDB" id="A0A9P5Z312"/>
<feature type="transmembrane region" description="Helical" evidence="2">
    <location>
        <begin position="12"/>
        <end position="42"/>
    </location>
</feature>
<keyword evidence="2" id="KW-1133">Transmembrane helix</keyword>
<dbReference type="Proteomes" id="UP000807469">
    <property type="component" value="Unassembled WGS sequence"/>
</dbReference>
<evidence type="ECO:0000256" key="1">
    <source>
        <dbReference type="SAM" id="MobiDB-lite"/>
    </source>
</evidence>
<evidence type="ECO:0000313" key="4">
    <source>
        <dbReference type="Proteomes" id="UP000807469"/>
    </source>
</evidence>
<feature type="region of interest" description="Disordered" evidence="1">
    <location>
        <begin position="78"/>
        <end position="111"/>
    </location>
</feature>
<reference evidence="3" key="1">
    <citation type="submission" date="2020-11" db="EMBL/GenBank/DDBJ databases">
        <authorList>
            <consortium name="DOE Joint Genome Institute"/>
            <person name="Ahrendt S."/>
            <person name="Riley R."/>
            <person name="Andreopoulos W."/>
            <person name="Labutti K."/>
            <person name="Pangilinan J."/>
            <person name="Ruiz-Duenas F.J."/>
            <person name="Barrasa J.M."/>
            <person name="Sanchez-Garcia M."/>
            <person name="Camarero S."/>
            <person name="Miyauchi S."/>
            <person name="Serrano A."/>
            <person name="Linde D."/>
            <person name="Babiker R."/>
            <person name="Drula E."/>
            <person name="Ayuso-Fernandez I."/>
            <person name="Pacheco R."/>
            <person name="Padilla G."/>
            <person name="Ferreira P."/>
            <person name="Barriuso J."/>
            <person name="Kellner H."/>
            <person name="Castanera R."/>
            <person name="Alfaro M."/>
            <person name="Ramirez L."/>
            <person name="Pisabarro A.G."/>
            <person name="Kuo A."/>
            <person name="Tritt A."/>
            <person name="Lipzen A."/>
            <person name="He G."/>
            <person name="Yan M."/>
            <person name="Ng V."/>
            <person name="Cullen D."/>
            <person name="Martin F."/>
            <person name="Rosso M.-N."/>
            <person name="Henrissat B."/>
            <person name="Hibbett D."/>
            <person name="Martinez A.T."/>
            <person name="Grigoriev I.V."/>
        </authorList>
    </citation>
    <scope>NUCLEOTIDE SEQUENCE</scope>
    <source>
        <strain evidence="3">CIRM-BRFM 674</strain>
    </source>
</reference>
<evidence type="ECO:0000313" key="3">
    <source>
        <dbReference type="EMBL" id="KAF9479189.1"/>
    </source>
</evidence>
<comment type="caution">
    <text evidence="3">The sequence shown here is derived from an EMBL/GenBank/DDBJ whole genome shotgun (WGS) entry which is preliminary data.</text>
</comment>
<evidence type="ECO:0000256" key="2">
    <source>
        <dbReference type="SAM" id="Phobius"/>
    </source>
</evidence>
<accession>A0A9P5Z312</accession>
<protein>
    <submittedName>
        <fullName evidence="3">Uncharacterized protein</fullName>
    </submittedName>
</protein>
<keyword evidence="2" id="KW-0812">Transmembrane</keyword>
<name>A0A9P5Z312_9AGAR</name>
<keyword evidence="4" id="KW-1185">Reference proteome</keyword>